<evidence type="ECO:0000313" key="1">
    <source>
        <dbReference type="EMBL" id="RHN59901.1"/>
    </source>
</evidence>
<dbReference type="AlphaFoldDB" id="A0A396I536"/>
<dbReference type="Proteomes" id="UP000265566">
    <property type="component" value="Chromosome 4"/>
</dbReference>
<protein>
    <submittedName>
        <fullName evidence="1">Uncharacterized protein</fullName>
    </submittedName>
</protein>
<sequence length="41" mass="4812">MDGEGGEWSRLTCFGWEKKRIAFLTCSQMKEKREEEMRNGG</sequence>
<dbReference type="Gramene" id="rna22069">
    <property type="protein sequence ID" value="RHN59901.1"/>
    <property type="gene ID" value="gene22069"/>
</dbReference>
<reference evidence="2" key="1">
    <citation type="journal article" date="2018" name="Nat. Plants">
        <title>Whole-genome landscape of Medicago truncatula symbiotic genes.</title>
        <authorList>
            <person name="Pecrix Y."/>
            <person name="Staton S.E."/>
            <person name="Sallet E."/>
            <person name="Lelandais-Briere C."/>
            <person name="Moreau S."/>
            <person name="Carrere S."/>
            <person name="Blein T."/>
            <person name="Jardinaud M.F."/>
            <person name="Latrasse D."/>
            <person name="Zouine M."/>
            <person name="Zahm M."/>
            <person name="Kreplak J."/>
            <person name="Mayjonade B."/>
            <person name="Satge C."/>
            <person name="Perez M."/>
            <person name="Cauet S."/>
            <person name="Marande W."/>
            <person name="Chantry-Darmon C."/>
            <person name="Lopez-Roques C."/>
            <person name="Bouchez O."/>
            <person name="Berard A."/>
            <person name="Debelle F."/>
            <person name="Munos S."/>
            <person name="Bendahmane A."/>
            <person name="Berges H."/>
            <person name="Niebel A."/>
            <person name="Buitink J."/>
            <person name="Frugier F."/>
            <person name="Benhamed M."/>
            <person name="Crespi M."/>
            <person name="Gouzy J."/>
            <person name="Gamas P."/>
        </authorList>
    </citation>
    <scope>NUCLEOTIDE SEQUENCE [LARGE SCALE GENOMIC DNA]</scope>
    <source>
        <strain evidence="2">cv. Jemalong A17</strain>
    </source>
</reference>
<accession>A0A396I536</accession>
<proteinExistence type="predicted"/>
<name>A0A396I536_MEDTR</name>
<organism evidence="1 2">
    <name type="scientific">Medicago truncatula</name>
    <name type="common">Barrel medic</name>
    <name type="synonym">Medicago tribuloides</name>
    <dbReference type="NCBI Taxonomy" id="3880"/>
    <lineage>
        <taxon>Eukaryota</taxon>
        <taxon>Viridiplantae</taxon>
        <taxon>Streptophyta</taxon>
        <taxon>Embryophyta</taxon>
        <taxon>Tracheophyta</taxon>
        <taxon>Spermatophyta</taxon>
        <taxon>Magnoliopsida</taxon>
        <taxon>eudicotyledons</taxon>
        <taxon>Gunneridae</taxon>
        <taxon>Pentapetalae</taxon>
        <taxon>rosids</taxon>
        <taxon>fabids</taxon>
        <taxon>Fabales</taxon>
        <taxon>Fabaceae</taxon>
        <taxon>Papilionoideae</taxon>
        <taxon>50 kb inversion clade</taxon>
        <taxon>NPAAA clade</taxon>
        <taxon>Hologalegina</taxon>
        <taxon>IRL clade</taxon>
        <taxon>Trifolieae</taxon>
        <taxon>Medicago</taxon>
    </lineage>
</organism>
<evidence type="ECO:0000313" key="2">
    <source>
        <dbReference type="Proteomes" id="UP000265566"/>
    </source>
</evidence>
<gene>
    <name evidence="1" type="ORF">MtrunA17_Chr4g0019231</name>
</gene>
<dbReference type="EMBL" id="PSQE01000004">
    <property type="protein sequence ID" value="RHN59901.1"/>
    <property type="molecule type" value="Genomic_DNA"/>
</dbReference>
<comment type="caution">
    <text evidence="1">The sequence shown here is derived from an EMBL/GenBank/DDBJ whole genome shotgun (WGS) entry which is preliminary data.</text>
</comment>